<accession>A0A7Z2GF51</accession>
<keyword evidence="1" id="KW-1133">Transmembrane helix</keyword>
<feature type="transmembrane region" description="Helical" evidence="1">
    <location>
        <begin position="28"/>
        <end position="46"/>
    </location>
</feature>
<feature type="transmembrane region" description="Helical" evidence="1">
    <location>
        <begin position="195"/>
        <end position="213"/>
    </location>
</feature>
<feature type="transmembrane region" description="Helical" evidence="1">
    <location>
        <begin position="219"/>
        <end position="236"/>
    </location>
</feature>
<dbReference type="PANTHER" id="PTHR23028:SF53">
    <property type="entry name" value="ACYL_TRANSF_3 DOMAIN-CONTAINING PROTEIN"/>
    <property type="match status" value="1"/>
</dbReference>
<gene>
    <name evidence="3" type="ORF">FAZ98_02350</name>
</gene>
<evidence type="ECO:0000256" key="1">
    <source>
        <dbReference type="SAM" id="Phobius"/>
    </source>
</evidence>
<name>A0A7Z2GF51_9BURK</name>
<dbReference type="PANTHER" id="PTHR23028">
    <property type="entry name" value="ACETYLTRANSFERASE"/>
    <property type="match status" value="1"/>
</dbReference>
<feature type="domain" description="Acyltransferase 3" evidence="2">
    <location>
        <begin position="5"/>
        <end position="297"/>
    </location>
</feature>
<dbReference type="KEGG" id="pacs:FAZ98_02350"/>
<feature type="transmembrane region" description="Helical" evidence="1">
    <location>
        <begin position="67"/>
        <end position="85"/>
    </location>
</feature>
<dbReference type="GO" id="GO:0016747">
    <property type="term" value="F:acyltransferase activity, transferring groups other than amino-acyl groups"/>
    <property type="evidence" value="ECO:0007669"/>
    <property type="project" value="InterPro"/>
</dbReference>
<dbReference type="GO" id="GO:0016020">
    <property type="term" value="C:membrane"/>
    <property type="evidence" value="ECO:0007669"/>
    <property type="project" value="TreeGrafter"/>
</dbReference>
<dbReference type="RefSeq" id="WP_158948416.1">
    <property type="nucleotide sequence ID" value="NZ_CP046913.1"/>
</dbReference>
<reference evidence="3 4" key="1">
    <citation type="submission" date="2019-12" db="EMBL/GenBank/DDBJ databases">
        <title>Paraburkholderia acidiphila 7Q-K02 sp. nov and Paraburkholderia acidisoli DHF22 sp. nov., two strains isolated from forest soil.</title>
        <authorList>
            <person name="Gao Z."/>
            <person name="Qiu L."/>
        </authorList>
    </citation>
    <scope>NUCLEOTIDE SEQUENCE [LARGE SCALE GENOMIC DNA]</scope>
    <source>
        <strain evidence="3 4">DHF22</strain>
    </source>
</reference>
<evidence type="ECO:0000313" key="4">
    <source>
        <dbReference type="Proteomes" id="UP000433577"/>
    </source>
</evidence>
<dbReference type="EMBL" id="CP046913">
    <property type="protein sequence ID" value="QGZ60671.1"/>
    <property type="molecule type" value="Genomic_DNA"/>
</dbReference>
<evidence type="ECO:0000313" key="3">
    <source>
        <dbReference type="EMBL" id="QGZ60671.1"/>
    </source>
</evidence>
<feature type="transmembrane region" description="Helical" evidence="1">
    <location>
        <begin position="248"/>
        <end position="267"/>
    </location>
</feature>
<keyword evidence="1" id="KW-0472">Membrane</keyword>
<keyword evidence="1" id="KW-0812">Transmembrane</keyword>
<dbReference type="InterPro" id="IPR050879">
    <property type="entry name" value="Acyltransferase_3"/>
</dbReference>
<dbReference type="AlphaFoldDB" id="A0A7Z2GF51"/>
<dbReference type="Proteomes" id="UP000433577">
    <property type="component" value="Chromosome 1"/>
</dbReference>
<feature type="transmembrane region" description="Helical" evidence="1">
    <location>
        <begin position="279"/>
        <end position="300"/>
    </location>
</feature>
<proteinExistence type="predicted"/>
<dbReference type="InterPro" id="IPR002656">
    <property type="entry name" value="Acyl_transf_3_dom"/>
</dbReference>
<keyword evidence="3" id="KW-0808">Transferase</keyword>
<keyword evidence="4" id="KW-1185">Reference proteome</keyword>
<protein>
    <submittedName>
        <fullName evidence="3">Acyltransferase family protein</fullName>
    </submittedName>
</protein>
<dbReference type="OrthoDB" id="9814807at2"/>
<feature type="transmembrane region" description="Helical" evidence="1">
    <location>
        <begin position="170"/>
        <end position="188"/>
    </location>
</feature>
<dbReference type="Pfam" id="PF01757">
    <property type="entry name" value="Acyl_transf_3"/>
    <property type="match status" value="1"/>
</dbReference>
<feature type="transmembrane region" description="Helical" evidence="1">
    <location>
        <begin position="91"/>
        <end position="112"/>
    </location>
</feature>
<sequence length="334" mass="37599">MGTYRLLLAVAVMLSHIGVNYHGHNPGVIAVASFFLLSGYVMTALIERHYASLDQLLPFYLDRVMRLFPQFLFYSAISLVLIFRFHPQSWFLAEITPWTAALNMTMVPLNFFHFFPHAQTIPQAWSLGLEAQFYLAIPFIIVFRARVLALVLSLLFFVLPYFHLVTPDTWGYRMLPGTLFVFLMGSLLRTRDHPWLLRATYGAVALAAVASLARPADSVFDVLIGVVIGFPVVTALTKTKFGRIDELAGNLSYGMFLNHFALIWAFQVMGFRESPAHPATYLAALLGTSFALSWVSYELVEKRVIRLRHLLRRRAARDEPVVNGVTVGSQQAAA</sequence>
<keyword evidence="3" id="KW-0012">Acyltransferase</keyword>
<dbReference type="GO" id="GO:0000271">
    <property type="term" value="P:polysaccharide biosynthetic process"/>
    <property type="evidence" value="ECO:0007669"/>
    <property type="project" value="TreeGrafter"/>
</dbReference>
<evidence type="ECO:0000259" key="2">
    <source>
        <dbReference type="Pfam" id="PF01757"/>
    </source>
</evidence>
<organism evidence="3 4">
    <name type="scientific">Paraburkholderia acidisoli</name>
    <dbReference type="NCBI Taxonomy" id="2571748"/>
    <lineage>
        <taxon>Bacteria</taxon>
        <taxon>Pseudomonadati</taxon>
        <taxon>Pseudomonadota</taxon>
        <taxon>Betaproteobacteria</taxon>
        <taxon>Burkholderiales</taxon>
        <taxon>Burkholderiaceae</taxon>
        <taxon>Paraburkholderia</taxon>
    </lineage>
</organism>